<protein>
    <recommendedName>
        <fullName evidence="4">Sperm-tail PG-rich repeat-containing protein 2</fullName>
    </recommendedName>
</protein>
<proteinExistence type="predicted"/>
<dbReference type="InterPro" id="IPR051291">
    <property type="entry name" value="CIMAP"/>
</dbReference>
<sequence length="423" mass="45741">MANGTPVADVTSPEPTVSFESQTTAVEAEMAEAQKMKSGQNMGESRHPTSPSRNTRSVRDPQEMERSVPTIPSRYAVTLIKGNREYKGFNSRAMRFEVERQVDGPGPGSYGERKTFHQEFTERPGWGARGTSGFASKARRFGMRSMPSMPPPGLGCPGPGAYNALGALHSTKERKNFNKAGASANFNPSKNGQKVPPSSRLPGPGQYDPRMLPTAREAAAAQAAFNSSSTRLKGDLEPSGIPGPGEYYDGMARPVGYVPEYHQGLDMRMPTFKERHRPHITKIHHDLPAASAKARSILGSFGDEVSRECLGTQGLQVALPGPGHYEQELSLENSVSSVCASAFKDGPKRTDWAPEELSCLPGPGKYEPKGLPMGRLTSAKSAFISASERNKLQLSSVPGPAYYNPSLPKLQKSFRLKSGTFVL</sequence>
<gene>
    <name evidence="2" type="ORF">SCF082_LOCUS51483</name>
</gene>
<dbReference type="Pfam" id="PF07004">
    <property type="entry name" value="SHIPPO-rpt"/>
    <property type="match status" value="4"/>
</dbReference>
<dbReference type="EMBL" id="CAXAMM010043596">
    <property type="protein sequence ID" value="CAK9110862.1"/>
    <property type="molecule type" value="Genomic_DNA"/>
</dbReference>
<feature type="compositionally biased region" description="Basic and acidic residues" evidence="1">
    <location>
        <begin position="57"/>
        <end position="66"/>
    </location>
</feature>
<feature type="compositionally biased region" description="Polar residues" evidence="1">
    <location>
        <begin position="13"/>
        <end position="25"/>
    </location>
</feature>
<evidence type="ECO:0000256" key="1">
    <source>
        <dbReference type="SAM" id="MobiDB-lite"/>
    </source>
</evidence>
<dbReference type="InterPro" id="IPR010736">
    <property type="entry name" value="SHIPPO-rpt"/>
</dbReference>
<dbReference type="PANTHER" id="PTHR21580">
    <property type="entry name" value="SHIPPO-1-RELATED"/>
    <property type="match status" value="1"/>
</dbReference>
<dbReference type="Proteomes" id="UP001642464">
    <property type="component" value="Unassembled WGS sequence"/>
</dbReference>
<dbReference type="PANTHER" id="PTHR21580:SF28">
    <property type="entry name" value="BOREALIN N-TERMINAL DOMAIN-CONTAINING PROTEIN-RELATED"/>
    <property type="match status" value="1"/>
</dbReference>
<feature type="region of interest" description="Disordered" evidence="1">
    <location>
        <begin position="222"/>
        <end position="241"/>
    </location>
</feature>
<evidence type="ECO:0000313" key="2">
    <source>
        <dbReference type="EMBL" id="CAK9110862.1"/>
    </source>
</evidence>
<comment type="caution">
    <text evidence="2">The sequence shown here is derived from an EMBL/GenBank/DDBJ whole genome shotgun (WGS) entry which is preliminary data.</text>
</comment>
<feature type="region of interest" description="Disordered" evidence="1">
    <location>
        <begin position="180"/>
        <end position="206"/>
    </location>
</feature>
<keyword evidence="3" id="KW-1185">Reference proteome</keyword>
<feature type="compositionally biased region" description="Polar residues" evidence="1">
    <location>
        <begin position="37"/>
        <end position="55"/>
    </location>
</feature>
<evidence type="ECO:0000313" key="3">
    <source>
        <dbReference type="Proteomes" id="UP001642464"/>
    </source>
</evidence>
<accession>A0ABP0SEN1</accession>
<reference evidence="2 3" key="1">
    <citation type="submission" date="2024-02" db="EMBL/GenBank/DDBJ databases">
        <authorList>
            <person name="Chen Y."/>
            <person name="Shah S."/>
            <person name="Dougan E. K."/>
            <person name="Thang M."/>
            <person name="Chan C."/>
        </authorList>
    </citation>
    <scope>NUCLEOTIDE SEQUENCE [LARGE SCALE GENOMIC DNA]</scope>
</reference>
<name>A0ABP0SEN1_9DINO</name>
<feature type="region of interest" description="Disordered" evidence="1">
    <location>
        <begin position="1"/>
        <end position="67"/>
    </location>
</feature>
<evidence type="ECO:0008006" key="4">
    <source>
        <dbReference type="Google" id="ProtNLM"/>
    </source>
</evidence>
<organism evidence="2 3">
    <name type="scientific">Durusdinium trenchii</name>
    <dbReference type="NCBI Taxonomy" id="1381693"/>
    <lineage>
        <taxon>Eukaryota</taxon>
        <taxon>Sar</taxon>
        <taxon>Alveolata</taxon>
        <taxon>Dinophyceae</taxon>
        <taxon>Suessiales</taxon>
        <taxon>Symbiodiniaceae</taxon>
        <taxon>Durusdinium</taxon>
    </lineage>
</organism>